<keyword evidence="6" id="KW-0119">Carbohydrate metabolism</keyword>
<dbReference type="PANTHER" id="PTHR13398:SF0">
    <property type="entry name" value="GDP-FUCOSE PROTEIN O-FUCOSYLTRANSFERASE 2"/>
    <property type="match status" value="1"/>
</dbReference>
<dbReference type="Proteomes" id="UP001465976">
    <property type="component" value="Unassembled WGS sequence"/>
</dbReference>
<evidence type="ECO:0000256" key="1">
    <source>
        <dbReference type="ARBA" id="ARBA00004240"/>
    </source>
</evidence>
<reference evidence="10 11" key="1">
    <citation type="submission" date="2024-02" db="EMBL/GenBank/DDBJ databases">
        <title>A draft genome for the cacao thread blight pathogen Marasmius crinis-equi.</title>
        <authorList>
            <person name="Cohen S.P."/>
            <person name="Baruah I.K."/>
            <person name="Amoako-Attah I."/>
            <person name="Bukari Y."/>
            <person name="Meinhardt L.W."/>
            <person name="Bailey B.A."/>
        </authorList>
    </citation>
    <scope>NUCLEOTIDE SEQUENCE [LARGE SCALE GENOMIC DNA]</scope>
    <source>
        <strain evidence="10 11">GH-76</strain>
    </source>
</reference>
<comment type="similarity">
    <text evidence="7">Belongs to the glycosyltransferase 68 family.</text>
</comment>
<dbReference type="InterPro" id="IPR045130">
    <property type="entry name" value="OFUT2-like"/>
</dbReference>
<proteinExistence type="inferred from homology"/>
<dbReference type="CDD" id="cd11296">
    <property type="entry name" value="O-FucT_like"/>
    <property type="match status" value="1"/>
</dbReference>
<dbReference type="PANTHER" id="PTHR13398">
    <property type="entry name" value="GDP-FUCOSE PROTEIN O-FUCOSYLTRANSFERASE 2"/>
    <property type="match status" value="1"/>
</dbReference>
<accession>A0ABR3FH10</accession>
<keyword evidence="11" id="KW-1185">Reference proteome</keyword>
<sequence length="505" mass="57618">MALNPTHSSTLSGHTQIAANKWPVKFRLETGFSLNNWSYSKAKDNEKHSPWAASNFVEGPPADSLRSNLKNNVNYLTSWANAGFTNEFMGIANMMYLAMLTERVPIIPPFAPRDHISREGGFVAFGDIFDLDHYREAVRQGLVEWRDIKKPSEPYLPALNAITNQHDEPAVRSPARSQRTSENPPNQADRIGCWSIKSSQSTEPAFATSLLRQLNLDVSYTKVPLAIRTNRDDPGDNHVDFWKMAGLLFPPPLNSAASTEWIDYFSYHWQKDMRQRAVTEELGWTGIYPSRKGHRMVPDDHLACLDMAYYMTTGVREFEWTDAWSPAWRFVGRHLRFREGVLEVANGYLRRAFGIKNEISLEIPPFISVHMRRGDFAQVCKDTGKKECYPKIANYVRMVEEVKEELRAQKGLVIERILVASNEAAENTEFWDQIKKLGWTWVNHGEGGEQTLYKYGEWYAPILDVAIQSMSIGFVGSRGSTFSLVSARRVEEWNDGIFRMASDTT</sequence>
<evidence type="ECO:0000313" key="11">
    <source>
        <dbReference type="Proteomes" id="UP001465976"/>
    </source>
</evidence>
<feature type="region of interest" description="Disordered" evidence="9">
    <location>
        <begin position="161"/>
        <end position="191"/>
    </location>
</feature>
<comment type="subcellular location">
    <subcellularLocation>
        <location evidence="1">Endoplasmic reticulum</location>
    </subcellularLocation>
</comment>
<dbReference type="Gene3D" id="3.40.50.11350">
    <property type="match status" value="1"/>
</dbReference>
<evidence type="ECO:0000256" key="2">
    <source>
        <dbReference type="ARBA" id="ARBA00004922"/>
    </source>
</evidence>
<organism evidence="10 11">
    <name type="scientific">Marasmius crinis-equi</name>
    <dbReference type="NCBI Taxonomy" id="585013"/>
    <lineage>
        <taxon>Eukaryota</taxon>
        <taxon>Fungi</taxon>
        <taxon>Dikarya</taxon>
        <taxon>Basidiomycota</taxon>
        <taxon>Agaricomycotina</taxon>
        <taxon>Agaricomycetes</taxon>
        <taxon>Agaricomycetidae</taxon>
        <taxon>Agaricales</taxon>
        <taxon>Marasmiineae</taxon>
        <taxon>Marasmiaceae</taxon>
        <taxon>Marasmius</taxon>
    </lineage>
</organism>
<protein>
    <recommendedName>
        <fullName evidence="8">GDP-fucose protein O-fucosyltransferase 2</fullName>
    </recommendedName>
</protein>
<gene>
    <name evidence="10" type="ORF">V5O48_007322</name>
</gene>
<evidence type="ECO:0000256" key="8">
    <source>
        <dbReference type="ARBA" id="ARBA00026232"/>
    </source>
</evidence>
<evidence type="ECO:0000256" key="6">
    <source>
        <dbReference type="ARBA" id="ARBA00023277"/>
    </source>
</evidence>
<evidence type="ECO:0000256" key="5">
    <source>
        <dbReference type="ARBA" id="ARBA00023253"/>
    </source>
</evidence>
<evidence type="ECO:0000256" key="9">
    <source>
        <dbReference type="SAM" id="MobiDB-lite"/>
    </source>
</evidence>
<keyword evidence="4" id="KW-0256">Endoplasmic reticulum</keyword>
<comment type="pathway">
    <text evidence="2">Protein modification; protein glycosylation.</text>
</comment>
<keyword evidence="3" id="KW-0808">Transferase</keyword>
<feature type="compositionally biased region" description="Polar residues" evidence="9">
    <location>
        <begin position="175"/>
        <end position="186"/>
    </location>
</feature>
<evidence type="ECO:0000256" key="7">
    <source>
        <dbReference type="ARBA" id="ARBA00025803"/>
    </source>
</evidence>
<dbReference type="Pfam" id="PF10250">
    <property type="entry name" value="O-FucT"/>
    <property type="match status" value="1"/>
</dbReference>
<comment type="caution">
    <text evidence="10">The sequence shown here is derived from an EMBL/GenBank/DDBJ whole genome shotgun (WGS) entry which is preliminary data.</text>
</comment>
<evidence type="ECO:0000256" key="3">
    <source>
        <dbReference type="ARBA" id="ARBA00022679"/>
    </source>
</evidence>
<dbReference type="InterPro" id="IPR019378">
    <property type="entry name" value="GDP-Fuc_O-FucTrfase"/>
</dbReference>
<evidence type="ECO:0000313" key="10">
    <source>
        <dbReference type="EMBL" id="KAL0574626.1"/>
    </source>
</evidence>
<dbReference type="EMBL" id="JBAHYK010000380">
    <property type="protein sequence ID" value="KAL0574626.1"/>
    <property type="molecule type" value="Genomic_DNA"/>
</dbReference>
<keyword evidence="5" id="KW-0294">Fucose metabolism</keyword>
<name>A0ABR3FH10_9AGAR</name>
<evidence type="ECO:0000256" key="4">
    <source>
        <dbReference type="ARBA" id="ARBA00022824"/>
    </source>
</evidence>